<dbReference type="CDD" id="cd04586">
    <property type="entry name" value="CBS_pair_BON_assoc"/>
    <property type="match status" value="1"/>
</dbReference>
<evidence type="ECO:0000256" key="1">
    <source>
        <dbReference type="ARBA" id="ARBA00023122"/>
    </source>
</evidence>
<name>A0A5Q0C3M0_9HYPH</name>
<evidence type="ECO:0000256" key="2">
    <source>
        <dbReference type="PROSITE-ProRule" id="PRU00703"/>
    </source>
</evidence>
<dbReference type="SUPFAM" id="SSF54631">
    <property type="entry name" value="CBS-domain pair"/>
    <property type="match status" value="1"/>
</dbReference>
<dbReference type="Pfam" id="PF00571">
    <property type="entry name" value="CBS"/>
    <property type="match status" value="2"/>
</dbReference>
<dbReference type="InterPro" id="IPR051257">
    <property type="entry name" value="Diverse_CBS-Domain"/>
</dbReference>
<dbReference type="PANTHER" id="PTHR43080:SF26">
    <property type="entry name" value="REGULATORY PROTEIN"/>
    <property type="match status" value="1"/>
</dbReference>
<gene>
    <name evidence="5" type="ORF">FZ934_08675</name>
</gene>
<keyword evidence="6" id="KW-1185">Reference proteome</keyword>
<dbReference type="InterPro" id="IPR017080">
    <property type="entry name" value="UCP036990_CBS_BON"/>
</dbReference>
<evidence type="ECO:0000313" key="5">
    <source>
        <dbReference type="EMBL" id="QFY60498.1"/>
    </source>
</evidence>
<evidence type="ECO:0000259" key="3">
    <source>
        <dbReference type="PROSITE" id="PS50914"/>
    </source>
</evidence>
<dbReference type="Gene3D" id="3.10.580.10">
    <property type="entry name" value="CBS-domain"/>
    <property type="match status" value="1"/>
</dbReference>
<dbReference type="PROSITE" id="PS50914">
    <property type="entry name" value="BON"/>
    <property type="match status" value="1"/>
</dbReference>
<dbReference type="SMART" id="SM00116">
    <property type="entry name" value="CBS"/>
    <property type="match status" value="2"/>
</dbReference>
<reference evidence="5 6" key="1">
    <citation type="submission" date="2019-08" db="EMBL/GenBank/DDBJ databases">
        <title>Prosopis cineraria nodule microbiome.</title>
        <authorList>
            <person name="Ali R."/>
            <person name="Chaluvadi S.R."/>
            <person name="Wang X."/>
        </authorList>
    </citation>
    <scope>NUCLEOTIDE SEQUENCE [LARGE SCALE GENOMIC DNA]</scope>
    <source>
        <strain evidence="5 6">BG7</strain>
    </source>
</reference>
<dbReference type="Proteomes" id="UP000326881">
    <property type="component" value="Chromosome"/>
</dbReference>
<dbReference type="InterPro" id="IPR000644">
    <property type="entry name" value="CBS_dom"/>
</dbReference>
<proteinExistence type="predicted"/>
<dbReference type="PIRSF" id="PIRSF036990">
    <property type="entry name" value="UCP036990_CBS_BON"/>
    <property type="match status" value="1"/>
</dbReference>
<dbReference type="InterPro" id="IPR046342">
    <property type="entry name" value="CBS_dom_sf"/>
</dbReference>
<dbReference type="PANTHER" id="PTHR43080">
    <property type="entry name" value="CBS DOMAIN-CONTAINING PROTEIN CBSX3, MITOCHONDRIAL"/>
    <property type="match status" value="1"/>
</dbReference>
<evidence type="ECO:0000259" key="4">
    <source>
        <dbReference type="PROSITE" id="PS51371"/>
    </source>
</evidence>
<dbReference type="Gene3D" id="3.30.1340.30">
    <property type="match status" value="1"/>
</dbReference>
<feature type="domain" description="BON" evidence="3">
    <location>
        <begin position="152"/>
        <end position="220"/>
    </location>
</feature>
<dbReference type="KEGG" id="rgr:FZ934_08675"/>
<evidence type="ECO:0000313" key="6">
    <source>
        <dbReference type="Proteomes" id="UP000326881"/>
    </source>
</evidence>
<keyword evidence="1 2" id="KW-0129">CBS domain</keyword>
<accession>A0A5Q0C3M0</accession>
<dbReference type="PROSITE" id="PS51371">
    <property type="entry name" value="CBS"/>
    <property type="match status" value="2"/>
</dbReference>
<dbReference type="EMBL" id="CP043498">
    <property type="protein sequence ID" value="QFY60498.1"/>
    <property type="molecule type" value="Genomic_DNA"/>
</dbReference>
<protein>
    <submittedName>
        <fullName evidence="5">CBS domain-containing protein</fullName>
    </submittedName>
</protein>
<organism evidence="5 6">
    <name type="scientific">Rhizobium grahamii</name>
    <dbReference type="NCBI Taxonomy" id="1120045"/>
    <lineage>
        <taxon>Bacteria</taxon>
        <taxon>Pseudomonadati</taxon>
        <taxon>Pseudomonadota</taxon>
        <taxon>Alphaproteobacteria</taxon>
        <taxon>Hyphomicrobiales</taxon>
        <taxon>Rhizobiaceae</taxon>
        <taxon>Rhizobium/Agrobacterium group</taxon>
        <taxon>Rhizobium</taxon>
    </lineage>
</organism>
<sequence length="220" mass="23470">MFAQDLMNTNLTTISSDSSVHQAIDLMVAKDISGLPVVDNDGNLCGMLTEGDLMRRIEFGSGRHLGTQGQATSLVDYDTYIRSHSWRVSDLMTSNLVSVAPNAPAAAVAEAMFAHKIKRVPVVEGTRLLGIISRVDLLKGIAGVPANSVASGDDALCRAIRARLQADLGLDGDRIKVSVEDSRAILEGTVSSELERRAIRVLVENVRGVAGFIDRLSVAA</sequence>
<dbReference type="OrthoDB" id="9783590at2"/>
<dbReference type="AlphaFoldDB" id="A0A5Q0C3M0"/>
<dbReference type="InterPro" id="IPR007055">
    <property type="entry name" value="BON_dom"/>
</dbReference>
<dbReference type="Pfam" id="PF04972">
    <property type="entry name" value="BON"/>
    <property type="match status" value="1"/>
</dbReference>
<feature type="domain" description="CBS" evidence="4">
    <location>
        <begin position="7"/>
        <end position="65"/>
    </location>
</feature>
<feature type="domain" description="CBS" evidence="4">
    <location>
        <begin position="92"/>
        <end position="149"/>
    </location>
</feature>